<keyword evidence="3" id="KW-1185">Reference proteome</keyword>
<dbReference type="Proteomes" id="UP000001917">
    <property type="component" value="Chromosome"/>
</dbReference>
<evidence type="ECO:0000259" key="1">
    <source>
        <dbReference type="PROSITE" id="PS50943"/>
    </source>
</evidence>
<sequence>MGVRVKVSRLQSYLFEQNWTPRDLANRMGVSYTTVYRVLSGKRRPGNDFIAKLLAATGKQFEEFFQSERGEASQGFDGCVSTRF</sequence>
<reference evidence="2 3" key="2">
    <citation type="journal article" date="2010" name="Stand. Genomic Sci.">
        <title>Complete genome sequence of Alicyclobacillus acidocaldarius type strain (104-IA).</title>
        <authorList>
            <person name="Mavromatis K."/>
            <person name="Sikorski J."/>
            <person name="Lapidus A."/>
            <person name="Glavina Del Rio T."/>
            <person name="Copeland A."/>
            <person name="Tice H."/>
            <person name="Cheng J.F."/>
            <person name="Lucas S."/>
            <person name="Chen F."/>
            <person name="Nolan M."/>
            <person name="Bruce D."/>
            <person name="Goodwin L."/>
            <person name="Pitluck S."/>
            <person name="Ivanova N."/>
            <person name="Ovchinnikova G."/>
            <person name="Pati A."/>
            <person name="Chen A."/>
            <person name="Palaniappan K."/>
            <person name="Land M."/>
            <person name="Hauser L."/>
            <person name="Chang Y.J."/>
            <person name="Jeffries C.D."/>
            <person name="Chain P."/>
            <person name="Meincke L."/>
            <person name="Sims D."/>
            <person name="Chertkov O."/>
            <person name="Han C."/>
            <person name="Brettin T."/>
            <person name="Detter J.C."/>
            <person name="Wahrenburg C."/>
            <person name="Rohde M."/>
            <person name="Pukall R."/>
            <person name="Goker M."/>
            <person name="Bristow J."/>
            <person name="Eisen J.A."/>
            <person name="Markowitz V."/>
            <person name="Hugenholtz P."/>
            <person name="Klenk H.P."/>
            <person name="Kyrpides N.C."/>
        </authorList>
    </citation>
    <scope>NUCLEOTIDE SEQUENCE [LARGE SCALE GENOMIC DNA]</scope>
    <source>
        <strain evidence="3">ATCC 27009 / DSM 446 / BCRC 14685 / JCM 5260 / KCTC 1825 / NBRC 15652 / NCIMB 11725 / NRRL B-14509 / 104-IA</strain>
    </source>
</reference>
<reference evidence="3" key="1">
    <citation type="submission" date="2009-09" db="EMBL/GenBank/DDBJ databases">
        <title>The complete chromosome of Alicyclobacillus acidocaldarius subsp. acidocaldarius DSM 446.</title>
        <authorList>
            <consortium name="US DOE Joint Genome Institute (JGI-PGF)"/>
            <person name="Lucas S."/>
            <person name="Copeland A."/>
            <person name="Lapidus A."/>
            <person name="Glavina del Rio T."/>
            <person name="Dalin E."/>
            <person name="Tice H."/>
            <person name="Bruce D."/>
            <person name="Goodwin L."/>
            <person name="Pitluck S."/>
            <person name="Kyrpides N."/>
            <person name="Mavromatis K."/>
            <person name="Ivanova N."/>
            <person name="Ovchinnikova G."/>
            <person name="Chertkov O."/>
            <person name="Sims D."/>
            <person name="Brettin T."/>
            <person name="Detter J.C."/>
            <person name="Han C."/>
            <person name="Larimer F."/>
            <person name="Land M."/>
            <person name="Hauser L."/>
            <person name="Markowitz V."/>
            <person name="Cheng J.-F."/>
            <person name="Hugenholtz P."/>
            <person name="Woyke T."/>
            <person name="Wu D."/>
            <person name="Pukall R."/>
            <person name="Klenk H.-P."/>
            <person name="Eisen J.A."/>
        </authorList>
    </citation>
    <scope>NUCLEOTIDE SEQUENCE [LARGE SCALE GENOMIC DNA]</scope>
    <source>
        <strain evidence="3">ATCC 27009 / DSM 446 / BCRC 14685 / JCM 5260 / KCTC 1825 / NBRC 15652 / NCIMB 11725 / NRRL B-14509 / 104-IA</strain>
    </source>
</reference>
<dbReference type="STRING" id="521098.Aaci_1065"/>
<dbReference type="HOGENOM" id="CLU_2520256_0_0_9"/>
<dbReference type="InterPro" id="IPR010982">
    <property type="entry name" value="Lambda_DNA-bd_dom_sf"/>
</dbReference>
<gene>
    <name evidence="2" type="ordered locus">Aaci_1065</name>
</gene>
<dbReference type="AlphaFoldDB" id="C8WVI0"/>
<dbReference type="GO" id="GO:0003677">
    <property type="term" value="F:DNA binding"/>
    <property type="evidence" value="ECO:0007669"/>
    <property type="project" value="InterPro"/>
</dbReference>
<dbReference type="Pfam" id="PF01381">
    <property type="entry name" value="HTH_3"/>
    <property type="match status" value="1"/>
</dbReference>
<protein>
    <submittedName>
        <fullName evidence="2">Transcriptional regulator, XRE family</fullName>
    </submittedName>
</protein>
<dbReference type="PROSITE" id="PS50943">
    <property type="entry name" value="HTH_CROC1"/>
    <property type="match status" value="1"/>
</dbReference>
<dbReference type="KEGG" id="aac:Aaci_1065"/>
<feature type="domain" description="HTH cro/C1-type" evidence="1">
    <location>
        <begin position="16"/>
        <end position="64"/>
    </location>
</feature>
<dbReference type="SMART" id="SM00530">
    <property type="entry name" value="HTH_XRE"/>
    <property type="match status" value="1"/>
</dbReference>
<name>C8WVI0_ALIAD</name>
<dbReference type="SUPFAM" id="SSF47413">
    <property type="entry name" value="lambda repressor-like DNA-binding domains"/>
    <property type="match status" value="1"/>
</dbReference>
<accession>C8WVI0</accession>
<evidence type="ECO:0000313" key="3">
    <source>
        <dbReference type="Proteomes" id="UP000001917"/>
    </source>
</evidence>
<dbReference type="CDD" id="cd00093">
    <property type="entry name" value="HTH_XRE"/>
    <property type="match status" value="1"/>
</dbReference>
<evidence type="ECO:0000313" key="2">
    <source>
        <dbReference type="EMBL" id="ACV58102.1"/>
    </source>
</evidence>
<dbReference type="eggNOG" id="ENOG502ZK0M">
    <property type="taxonomic scope" value="Bacteria"/>
</dbReference>
<proteinExistence type="predicted"/>
<dbReference type="Gene3D" id="1.10.260.40">
    <property type="entry name" value="lambda repressor-like DNA-binding domains"/>
    <property type="match status" value="1"/>
</dbReference>
<dbReference type="EMBL" id="CP001727">
    <property type="protein sequence ID" value="ACV58102.1"/>
    <property type="molecule type" value="Genomic_DNA"/>
</dbReference>
<organism evidence="2 3">
    <name type="scientific">Alicyclobacillus acidocaldarius subsp. acidocaldarius (strain ATCC 27009 / DSM 446 / BCRC 14685 / JCM 5260 / KCTC 1825 / NBRC 15652 / NCIMB 11725 / NRRL B-14509 / 104-IA)</name>
    <name type="common">Bacillus acidocaldarius</name>
    <dbReference type="NCBI Taxonomy" id="521098"/>
    <lineage>
        <taxon>Bacteria</taxon>
        <taxon>Bacillati</taxon>
        <taxon>Bacillota</taxon>
        <taxon>Bacilli</taxon>
        <taxon>Bacillales</taxon>
        <taxon>Alicyclobacillaceae</taxon>
        <taxon>Alicyclobacillus</taxon>
    </lineage>
</organism>
<dbReference type="InterPro" id="IPR001387">
    <property type="entry name" value="Cro/C1-type_HTH"/>
</dbReference>